<keyword evidence="1" id="KW-0732">Signal</keyword>
<dbReference type="RefSeq" id="WP_350401029.1">
    <property type="nucleotide sequence ID" value="NZ_JBELOE010000115.1"/>
</dbReference>
<feature type="signal peptide" evidence="1">
    <location>
        <begin position="1"/>
        <end position="25"/>
    </location>
</feature>
<dbReference type="Gene3D" id="2.60.40.3440">
    <property type="match status" value="4"/>
</dbReference>
<feature type="chain" id="PRO_5046160747" evidence="1">
    <location>
        <begin position="26"/>
        <end position="1989"/>
    </location>
</feature>
<proteinExistence type="predicted"/>
<dbReference type="PROSITE" id="PS51257">
    <property type="entry name" value="PROKAR_LIPOPROTEIN"/>
    <property type="match status" value="1"/>
</dbReference>
<dbReference type="Gene3D" id="2.60.40.2810">
    <property type="match status" value="11"/>
</dbReference>
<gene>
    <name evidence="2" type="ORF">ABS311_05650</name>
</gene>
<dbReference type="EMBL" id="JBELOE010000115">
    <property type="protein sequence ID" value="MER2491363.1"/>
    <property type="molecule type" value="Genomic_DNA"/>
</dbReference>
<evidence type="ECO:0000256" key="1">
    <source>
        <dbReference type="SAM" id="SignalP"/>
    </source>
</evidence>
<organism evidence="2 3">
    <name type="scientific">Catenovulum sediminis</name>
    <dbReference type="NCBI Taxonomy" id="1740262"/>
    <lineage>
        <taxon>Bacteria</taxon>
        <taxon>Pseudomonadati</taxon>
        <taxon>Pseudomonadota</taxon>
        <taxon>Gammaproteobacteria</taxon>
        <taxon>Alteromonadales</taxon>
        <taxon>Alteromonadaceae</taxon>
        <taxon>Catenovulum</taxon>
    </lineage>
</organism>
<dbReference type="NCBIfam" id="NF012211">
    <property type="entry name" value="tand_rpt_95"/>
    <property type="match status" value="18"/>
</dbReference>
<comment type="caution">
    <text evidence="2">The sequence shown here is derived from an EMBL/GenBank/DDBJ whole genome shotgun (WGS) entry which is preliminary data.</text>
</comment>
<dbReference type="PANTHER" id="PTHR34720">
    <property type="entry name" value="MICROCYSTIN DEPENDENT PROTEIN"/>
    <property type="match status" value="1"/>
</dbReference>
<dbReference type="PANTHER" id="PTHR34720:SF9">
    <property type="entry name" value="BLR4714 PROTEIN"/>
    <property type="match status" value="1"/>
</dbReference>
<keyword evidence="3" id="KW-1185">Reference proteome</keyword>
<protein>
    <submittedName>
        <fullName evidence="2">Ig-like domain-containing protein</fullName>
    </submittedName>
</protein>
<name>A0ABV1REM8_9ALTE</name>
<evidence type="ECO:0000313" key="3">
    <source>
        <dbReference type="Proteomes" id="UP001467690"/>
    </source>
</evidence>
<sequence>MFKVFPNLILLIFAWLLVSCGEQSSSDTGKTNVTEPVEEIVDNKPKISLTAKQGTSSTVSLKLAGRPVQANSVVSNRLADALGTIDFPYEGSAVEGNLTFSVAASDPDGISKLELVLANVDRSLVLCEGDCGADFERTIFGLNPSLSGEIAGNLRIELWLTDIDNNQGMMDALNIDWQPIAITGLNASRGDGQINLNWDNNSQLLRYNLYAATDASVSAQNALSLDNGLQRLALTQNSLSIDDTDTTQDFHILLTGLDSGGESGLAPRLIVPAPNAPVNLPPVANNDNFQGNEDQVLQGNVLDNDSDPEQQAISVNTQLIESAENGTVTLQQNGQFDYQPSANFFGSDSFVYLLVDELGASSQGIVNITVLAVNDAPVAGEDSFAYDTQDPSITISAPGLLLNDADIDGDAIFVLPELLENPQNGSVTFNADGSFVYQANAIADTTDSFVYQISDGNGGQANARVNILYDAPNQPPIAANDTYEINEDSSLRVDTVAQGLLNNDQDPEGQTLQLSESLLTAPEHGQLVLSTDGTFTYIPDANFFGIDQFQYQIEDEQGLSASAFVTIDVLPVSDPPTAGPDQYSLAEDSSIQVSSAEGLLLNDNNIESGQLTVDTTPLSAPKNGSLSLFADGSFTYQANSNFNGTDSFVYQIANEQGLTASAQVTLTISQVNDIPVLVDDLLAIDEDSSAVTIDLLANDTDADGDALVIENLAGKDFELLAAQLTISENQVQFTPTENQNGRFELEYTVTDGFANRTANLIIEINAINDLPIAEPDHATINEDTPTLIDVLANDSDVDNDNLTIVQVSADIGLAAIEDNQIRYTPANNYNGQATVTYALSDGVSEPISAQLTIDVGGVNDVPVAQNDSVSMDEDQLITIDALANDIDADGDNLTILSAEATDGSASVSNNKIIYQPEVNAFGDFSIEYQIEDPAGAQSSAFVSVTVNPVNDAPVVVNESVNMDEDGILLLDVLANDSDVDGDSLILSSALTDQGTVSVESNQLNYQPAANFNGTVLITYIVTDGQQAQTQGEVTVVVNAVNDQPVALDDTGVLDEDNSGVFDVLANDTDPDGDDLSISQATANSGVVSVQDNQLVYTPEEGFFGEVVIDYSVTDNEQLAASAQLIITVNSINDLPVVVNDVATLDEDTSITIDVLANDSDADGDQLVIASASVNSGSVSTSGNQIVYTPDANYFGTQIINYSVSDGNGGQASGTVTVTVNSINDVPVATADIATGSEDQNMTIDALVNDTDADGDTLEITQATADSGSVSIVNNKLFYQPTENINGEVTINYQISDGQGGTDSSQVTVNLTAVNDFPVAENETVTTNEDVAVEIDVLANDSDIDGDVLTITSVNAGSGQANISEGKIVYLPEENFFGQSTINYMISDGNGGSASAIIDVTVQPVNDLPIAADDSATTDEDTPIYIDVLANDDDVDGDTLTISQASVSQGSISIEQGKLLFSPILNETGSITASYTIADATGATATANVFITVEDVDHTPIANVDSATTNEDTLVELDVLANDIDLDNDPLTIQTVSAPVGNAVISAGQINYTPPSDFFGVVTLAYTIADSQGKSAIGSVELTVVSINDSPVAVNDSAVTAEDTSVYIDVIANDTDVDGDALTLLSTSPSIGTASIEGNKVLFVPASNFFGTATIDYTIEDEAGLTASAQVTVDVGSTNDLPVALDDSATTNEDVTVMVDVLNNDSDSDGDTLTLVSATSNTEEAAVSIVNNQLSIVPVQDFHGEIAIDYQLTDGNGGNASATLELTIVAVNDQPVSVADSVTTAEDTQITINVLANDSDVDGDTLSIESATAAIGTVVIVNNKLEYTPALDMTGLAVISYDITDGQGGSASATVNVNVGSQNDAPIANADAISINEDSSITIDVLANDTDADGDTLVVTNVVASEGSASITANKVRYVSQANFSGTVTLNYDIEDGSGGMSSSTVTVTVNPVNDAPVVVDDVAQIDEDSDITLDVLANDSDAENDVLTI</sequence>
<reference evidence="2 3" key="1">
    <citation type="submission" date="2024-06" db="EMBL/GenBank/DDBJ databases">
        <authorList>
            <person name="Chen R.Y."/>
        </authorList>
    </citation>
    <scope>NUCLEOTIDE SEQUENCE [LARGE SCALE GENOMIC DNA]</scope>
    <source>
        <strain evidence="2 3">D2</strain>
    </source>
</reference>
<dbReference type="Proteomes" id="UP001467690">
    <property type="component" value="Unassembled WGS sequence"/>
</dbReference>
<evidence type="ECO:0000313" key="2">
    <source>
        <dbReference type="EMBL" id="MER2491363.1"/>
    </source>
</evidence>
<feature type="non-terminal residue" evidence="2">
    <location>
        <position position="1989"/>
    </location>
</feature>
<dbReference type="Pfam" id="PF17963">
    <property type="entry name" value="Big_9"/>
    <property type="match status" value="18"/>
</dbReference>
<accession>A0ABV1REM8</accession>